<name>A0AAN8VRF6_9MAGN</name>
<keyword evidence="3" id="KW-1185">Reference proteome</keyword>
<accession>A0AAN8VRF6</accession>
<evidence type="ECO:0000313" key="3">
    <source>
        <dbReference type="Proteomes" id="UP001370490"/>
    </source>
</evidence>
<comment type="caution">
    <text evidence="2">The sequence shown here is derived from an EMBL/GenBank/DDBJ whole genome shotgun (WGS) entry which is preliminary data.</text>
</comment>
<evidence type="ECO:0000256" key="1">
    <source>
        <dbReference type="SAM" id="SignalP"/>
    </source>
</evidence>
<keyword evidence="1" id="KW-0732">Signal</keyword>
<feature type="chain" id="PRO_5042954297" evidence="1">
    <location>
        <begin position="17"/>
        <end position="251"/>
    </location>
</feature>
<proteinExistence type="predicted"/>
<dbReference type="EMBL" id="JBAMMX010000008">
    <property type="protein sequence ID" value="KAK6934436.1"/>
    <property type="molecule type" value="Genomic_DNA"/>
</dbReference>
<gene>
    <name evidence="2" type="ORF">RJ641_034591</name>
</gene>
<dbReference type="Proteomes" id="UP001370490">
    <property type="component" value="Unassembled WGS sequence"/>
</dbReference>
<dbReference type="PANTHER" id="PTHR31354:SF2">
    <property type="entry name" value="OS01G0793500 PROTEIN"/>
    <property type="match status" value="1"/>
</dbReference>
<reference evidence="2 3" key="1">
    <citation type="submission" date="2023-12" db="EMBL/GenBank/DDBJ databases">
        <title>A high-quality genome assembly for Dillenia turbinata (Dilleniales).</title>
        <authorList>
            <person name="Chanderbali A."/>
        </authorList>
    </citation>
    <scope>NUCLEOTIDE SEQUENCE [LARGE SCALE GENOMIC DNA]</scope>
    <source>
        <strain evidence="2">LSX21</strain>
        <tissue evidence="2">Leaf</tissue>
    </source>
</reference>
<dbReference type="AlphaFoldDB" id="A0AAN8VRF6"/>
<dbReference type="PANTHER" id="PTHR31354">
    <property type="entry name" value="OS01G0793500 PROTEIN"/>
    <property type="match status" value="1"/>
</dbReference>
<feature type="signal peptide" evidence="1">
    <location>
        <begin position="1"/>
        <end position="16"/>
    </location>
</feature>
<organism evidence="2 3">
    <name type="scientific">Dillenia turbinata</name>
    <dbReference type="NCBI Taxonomy" id="194707"/>
    <lineage>
        <taxon>Eukaryota</taxon>
        <taxon>Viridiplantae</taxon>
        <taxon>Streptophyta</taxon>
        <taxon>Embryophyta</taxon>
        <taxon>Tracheophyta</taxon>
        <taxon>Spermatophyta</taxon>
        <taxon>Magnoliopsida</taxon>
        <taxon>eudicotyledons</taxon>
        <taxon>Gunneridae</taxon>
        <taxon>Pentapetalae</taxon>
        <taxon>Dilleniales</taxon>
        <taxon>Dilleniaceae</taxon>
        <taxon>Dillenia</taxon>
    </lineage>
</organism>
<evidence type="ECO:0000313" key="2">
    <source>
        <dbReference type="EMBL" id="KAK6934436.1"/>
    </source>
</evidence>
<sequence length="251" mass="28959">MILLALLNTLKSQVDLVPAFVGAASSPNVSFEWKGAYFYNTTAWMEFHNNKAHSWTCMDLYVFATPYRVTWDYYFLSWEHTFEFKEWEGKTELEYEGISIFLMEAGMLGVYPLFTNTGWGAENSNIGFLKKQMGVSFEERPQPWVTNITVDDIQSRDFLAISKIRGRLGGFQTFDKWVTGAYAGHAAVCFRDSEGKLWVGESGHVNEEFNETAAWEYALSMKRKPYGYHNFIFNWIDTLVENYPPPLDANL</sequence>
<protein>
    <submittedName>
        <fullName evidence="2">Uncharacterized protein</fullName>
    </submittedName>
</protein>
<feature type="non-terminal residue" evidence="2">
    <location>
        <position position="251"/>
    </location>
</feature>